<accession>A0AA35CMP1</accession>
<feature type="transmembrane region" description="Helical" evidence="16">
    <location>
        <begin position="81"/>
        <end position="103"/>
    </location>
</feature>
<dbReference type="KEGG" id="cmic:caldi_23890"/>
<feature type="transmembrane region" description="Helical" evidence="16">
    <location>
        <begin position="149"/>
        <end position="167"/>
    </location>
</feature>
<keyword evidence="9" id="KW-0479">Metal-binding</keyword>
<evidence type="ECO:0000256" key="10">
    <source>
        <dbReference type="ARBA" id="ARBA00022777"/>
    </source>
</evidence>
<keyword evidence="11" id="KW-0408">Iron</keyword>
<dbReference type="PANTHER" id="PTHR24421">
    <property type="entry name" value="NITRATE/NITRITE SENSOR PROTEIN NARX-RELATED"/>
    <property type="match status" value="1"/>
</dbReference>
<evidence type="ECO:0000256" key="7">
    <source>
        <dbReference type="ARBA" id="ARBA00022490"/>
    </source>
</evidence>
<feature type="transmembrane region" description="Helical" evidence="16">
    <location>
        <begin position="47"/>
        <end position="69"/>
    </location>
</feature>
<dbReference type="GO" id="GO:0000155">
    <property type="term" value="F:phosphorelay sensor kinase activity"/>
    <property type="evidence" value="ECO:0007669"/>
    <property type="project" value="InterPro"/>
</dbReference>
<feature type="transmembrane region" description="Helical" evidence="16">
    <location>
        <begin position="188"/>
        <end position="210"/>
    </location>
</feature>
<evidence type="ECO:0000259" key="17">
    <source>
        <dbReference type="PROSITE" id="PS50109"/>
    </source>
</evidence>
<comment type="subcellular location">
    <subcellularLocation>
        <location evidence="3">Cytoplasm</location>
    </subcellularLocation>
</comment>
<dbReference type="Pfam" id="PF02518">
    <property type="entry name" value="HATPase_c"/>
    <property type="match status" value="1"/>
</dbReference>
<dbReference type="GO" id="GO:0046983">
    <property type="term" value="F:protein dimerization activity"/>
    <property type="evidence" value="ECO:0007669"/>
    <property type="project" value="InterPro"/>
</dbReference>
<keyword evidence="13" id="KW-0411">Iron-sulfur</keyword>
<dbReference type="Pfam" id="PF07730">
    <property type="entry name" value="HisKA_3"/>
    <property type="match status" value="1"/>
</dbReference>
<evidence type="ECO:0000256" key="14">
    <source>
        <dbReference type="ARBA" id="ARBA00024827"/>
    </source>
</evidence>
<evidence type="ECO:0000256" key="5">
    <source>
        <dbReference type="ARBA" id="ARBA00017322"/>
    </source>
</evidence>
<evidence type="ECO:0000256" key="15">
    <source>
        <dbReference type="ARBA" id="ARBA00030800"/>
    </source>
</evidence>
<evidence type="ECO:0000256" key="4">
    <source>
        <dbReference type="ARBA" id="ARBA00012438"/>
    </source>
</evidence>
<dbReference type="PROSITE" id="PS50109">
    <property type="entry name" value="HIS_KIN"/>
    <property type="match status" value="1"/>
</dbReference>
<feature type="domain" description="Histidine kinase" evidence="17">
    <location>
        <begin position="410"/>
        <end position="494"/>
    </location>
</feature>
<comment type="function">
    <text evidence="14">Member of the two-component regulatory system NreB/NreC involved in the control of dissimilatory nitrate/nitrite reduction in response to oxygen. NreB functions as a direct oxygen sensor histidine kinase which is autophosphorylated, in the absence of oxygen, probably at the conserved histidine residue, and transfers its phosphate group probably to a conserved aspartate residue of NreC. NreB/NreC activates the expression of the nitrate (narGHJI) and nitrite (nir) reductase operons, as well as the putative nitrate transporter gene narT.</text>
</comment>
<evidence type="ECO:0000256" key="3">
    <source>
        <dbReference type="ARBA" id="ARBA00004496"/>
    </source>
</evidence>
<dbReference type="SUPFAM" id="SSF55874">
    <property type="entry name" value="ATPase domain of HSP90 chaperone/DNA topoisomerase II/histidine kinase"/>
    <property type="match status" value="1"/>
</dbReference>
<dbReference type="Proteomes" id="UP001163687">
    <property type="component" value="Chromosome"/>
</dbReference>
<keyword evidence="7" id="KW-0963">Cytoplasm</keyword>
<evidence type="ECO:0000313" key="18">
    <source>
        <dbReference type="EMBL" id="BDG61299.1"/>
    </source>
</evidence>
<comment type="catalytic activity">
    <reaction evidence="1">
        <text>ATP + protein L-histidine = ADP + protein N-phospho-L-histidine.</text>
        <dbReference type="EC" id="2.7.13.3"/>
    </reaction>
</comment>
<keyword evidence="19" id="KW-1185">Reference proteome</keyword>
<dbReference type="EMBL" id="AP025628">
    <property type="protein sequence ID" value="BDG61299.1"/>
    <property type="molecule type" value="Genomic_DNA"/>
</dbReference>
<feature type="transmembrane region" description="Helical" evidence="16">
    <location>
        <begin position="15"/>
        <end position="35"/>
    </location>
</feature>
<comment type="cofactor">
    <cofactor evidence="2">
        <name>[4Fe-4S] cluster</name>
        <dbReference type="ChEBI" id="CHEBI:49883"/>
    </cofactor>
</comment>
<dbReference type="GO" id="GO:0046872">
    <property type="term" value="F:metal ion binding"/>
    <property type="evidence" value="ECO:0007669"/>
    <property type="project" value="UniProtKB-KW"/>
</dbReference>
<dbReference type="GO" id="GO:0051539">
    <property type="term" value="F:4 iron, 4 sulfur cluster binding"/>
    <property type="evidence" value="ECO:0007669"/>
    <property type="project" value="UniProtKB-KW"/>
</dbReference>
<gene>
    <name evidence="18" type="ORF">caldi_23890</name>
</gene>
<dbReference type="InterPro" id="IPR004358">
    <property type="entry name" value="Sig_transdc_His_kin-like_C"/>
</dbReference>
<keyword evidence="8" id="KW-0808">Transferase</keyword>
<dbReference type="Gene3D" id="1.20.5.1930">
    <property type="match status" value="1"/>
</dbReference>
<dbReference type="PRINTS" id="PR00344">
    <property type="entry name" value="BCTRLSENSOR"/>
</dbReference>
<dbReference type="AlphaFoldDB" id="A0AA35CMP1"/>
<dbReference type="InterPro" id="IPR011712">
    <property type="entry name" value="Sig_transdc_His_kin_sub3_dim/P"/>
</dbReference>
<dbReference type="CDD" id="cd16917">
    <property type="entry name" value="HATPase_UhpB-NarQ-NarX-like"/>
    <property type="match status" value="1"/>
</dbReference>
<evidence type="ECO:0000256" key="9">
    <source>
        <dbReference type="ARBA" id="ARBA00022723"/>
    </source>
</evidence>
<dbReference type="GO" id="GO:0005737">
    <property type="term" value="C:cytoplasm"/>
    <property type="evidence" value="ECO:0007669"/>
    <property type="project" value="UniProtKB-SubCell"/>
</dbReference>
<dbReference type="Gene3D" id="3.30.565.10">
    <property type="entry name" value="Histidine kinase-like ATPase, C-terminal domain"/>
    <property type="match status" value="1"/>
</dbReference>
<keyword evidence="12" id="KW-0902">Two-component regulatory system</keyword>
<dbReference type="InterPro" id="IPR005467">
    <property type="entry name" value="His_kinase_dom"/>
</dbReference>
<keyword evidence="16" id="KW-0812">Transmembrane</keyword>
<evidence type="ECO:0000256" key="11">
    <source>
        <dbReference type="ARBA" id="ARBA00023004"/>
    </source>
</evidence>
<protein>
    <recommendedName>
        <fullName evidence="5">Oxygen sensor histidine kinase NreB</fullName>
        <ecNumber evidence="4">2.7.13.3</ecNumber>
    </recommendedName>
    <alternativeName>
        <fullName evidence="15">Nitrogen regulation protein B</fullName>
    </alternativeName>
</protein>
<evidence type="ECO:0000256" key="8">
    <source>
        <dbReference type="ARBA" id="ARBA00022679"/>
    </source>
</evidence>
<dbReference type="InterPro" id="IPR003594">
    <property type="entry name" value="HATPase_dom"/>
</dbReference>
<dbReference type="GO" id="GO:0016020">
    <property type="term" value="C:membrane"/>
    <property type="evidence" value="ECO:0007669"/>
    <property type="project" value="InterPro"/>
</dbReference>
<dbReference type="InterPro" id="IPR050482">
    <property type="entry name" value="Sensor_HK_TwoCompSys"/>
</dbReference>
<keyword evidence="16" id="KW-1133">Transmembrane helix</keyword>
<evidence type="ECO:0000256" key="16">
    <source>
        <dbReference type="SAM" id="Phobius"/>
    </source>
</evidence>
<organism evidence="18 19">
    <name type="scientific">Caldinitratiruptor microaerophilus</name>
    <dbReference type="NCBI Taxonomy" id="671077"/>
    <lineage>
        <taxon>Bacteria</taxon>
        <taxon>Bacillati</taxon>
        <taxon>Bacillota</taxon>
        <taxon>Clostridia</taxon>
        <taxon>Eubacteriales</taxon>
        <taxon>Symbiobacteriaceae</taxon>
        <taxon>Caldinitratiruptor</taxon>
    </lineage>
</organism>
<evidence type="ECO:0000256" key="1">
    <source>
        <dbReference type="ARBA" id="ARBA00000085"/>
    </source>
</evidence>
<evidence type="ECO:0000256" key="2">
    <source>
        <dbReference type="ARBA" id="ARBA00001966"/>
    </source>
</evidence>
<proteinExistence type="predicted"/>
<dbReference type="EC" id="2.7.13.3" evidence="4"/>
<reference evidence="18" key="1">
    <citation type="submission" date="2022-03" db="EMBL/GenBank/DDBJ databases">
        <title>Complete genome sequence of Caldinitratiruptor microaerophilus.</title>
        <authorList>
            <person name="Mukaiyama R."/>
            <person name="Nishiyama T."/>
            <person name="Ueda K."/>
        </authorList>
    </citation>
    <scope>NUCLEOTIDE SEQUENCE</scope>
    <source>
        <strain evidence="18">JCM 16183</strain>
    </source>
</reference>
<dbReference type="RefSeq" id="WP_264841957.1">
    <property type="nucleotide sequence ID" value="NZ_AP025628.1"/>
</dbReference>
<dbReference type="SMART" id="SM00387">
    <property type="entry name" value="HATPase_c"/>
    <property type="match status" value="1"/>
</dbReference>
<keyword evidence="10 18" id="KW-0418">Kinase</keyword>
<evidence type="ECO:0000256" key="6">
    <source>
        <dbReference type="ARBA" id="ARBA00022485"/>
    </source>
</evidence>
<evidence type="ECO:0000313" key="19">
    <source>
        <dbReference type="Proteomes" id="UP001163687"/>
    </source>
</evidence>
<feature type="transmembrane region" description="Helical" evidence="16">
    <location>
        <begin position="230"/>
        <end position="250"/>
    </location>
</feature>
<evidence type="ECO:0000256" key="12">
    <source>
        <dbReference type="ARBA" id="ARBA00023012"/>
    </source>
</evidence>
<evidence type="ECO:0000256" key="13">
    <source>
        <dbReference type="ARBA" id="ARBA00023014"/>
    </source>
</evidence>
<dbReference type="InterPro" id="IPR036890">
    <property type="entry name" value="HATPase_C_sf"/>
</dbReference>
<keyword evidence="16" id="KW-0472">Membrane</keyword>
<keyword evidence="6" id="KW-0004">4Fe-4S</keyword>
<sequence>MSSGFWDANMPAVNFAYALAFFTLGVGIALQGRLWQTRFTLARSLPALAAFAIVHAAADWGAVFIPLYYGSAAERLVPLLVGLKTVATALSFGFLLRFGILLVSGEHPPERRTTGVPVAVVAVWIVFFLAYPLIRPGVELHSWFAAAEVWSRYLLGFPAAALAAVGLSRQGGEIGRLDRGRWLPYLRGASLSFAAYALAGGLVVPRQAFFPASVMNEESFLAVFGFPVKLVRGAAGLGVAFCMLRLLEIFRWEVEARLRRAEEERAVLCERTRIARELHDGIMQTLYGAGLALRQVGVVLDDLGGGPAGPDDARRDESLAGARTLVREAADALSAAVTELRGYVQGLRTGVTSLTWNELAAEIGALVRQVSCLTGLVVDLEFDGLEPASSGSGATEPPVPRALRDDVIALLREALSNVVRHSGSRRARVVVARSEATLLVRVSDDGRGFVAGSASQGQGLDNMRQRVEARGGVWQVHSAPGEGAQVVAYLPLGEFEAGDLGGMRRGTELHTAAG</sequence>
<name>A0AA35CMP1_9FIRM</name>
<feature type="transmembrane region" description="Helical" evidence="16">
    <location>
        <begin position="115"/>
        <end position="134"/>
    </location>
</feature>